<dbReference type="GO" id="GO:0046872">
    <property type="term" value="F:metal ion binding"/>
    <property type="evidence" value="ECO:0007669"/>
    <property type="project" value="UniProtKB-KW"/>
</dbReference>
<keyword evidence="7" id="KW-1185">Reference proteome</keyword>
<evidence type="ECO:0000259" key="5">
    <source>
        <dbReference type="Pfam" id="PF17954"/>
    </source>
</evidence>
<sequence>MTSERFGLSERGVKDIGWLKSNFVFSFSGHYNPVRAGFGLLRVVNDDFVQPQNGFGLHAHANMEIISVMLAGSMNHIDSLGYKEVVHKDWVQIMSAGSGLRHEEHNVGQDQVNFLQIWIEPKLQNITPRYQRRHFPEEKRVNQLVTIVSNEEGQGHCWINQNAKLALGYFEAGQTLRYTFNPVNKAVFLFNISGTLEVNGQPLADREALGLWDTAQLEFTFPQESRFLLIETPINH</sequence>
<evidence type="ECO:0000256" key="1">
    <source>
        <dbReference type="ARBA" id="ARBA00008416"/>
    </source>
</evidence>
<dbReference type="InterPro" id="IPR041602">
    <property type="entry name" value="Quercetinase_C"/>
</dbReference>
<feature type="binding site" evidence="2">
    <location>
        <position position="104"/>
    </location>
    <ligand>
        <name>Fe cation</name>
        <dbReference type="ChEBI" id="CHEBI:24875"/>
    </ligand>
</feature>
<dbReference type="SUPFAM" id="SSF51182">
    <property type="entry name" value="RmlC-like cupins"/>
    <property type="match status" value="1"/>
</dbReference>
<dbReference type="EMBL" id="CP010777">
    <property type="protein sequence ID" value="AKQ46978.1"/>
    <property type="molecule type" value="Genomic_DNA"/>
</dbReference>
<protein>
    <submittedName>
        <fullName evidence="6">Pirin</fullName>
    </submittedName>
</protein>
<feature type="binding site" evidence="2">
    <location>
        <position position="102"/>
    </location>
    <ligand>
        <name>Fe cation</name>
        <dbReference type="ChEBI" id="CHEBI:24875"/>
    </ligand>
</feature>
<dbReference type="PIRSF" id="PIRSF006232">
    <property type="entry name" value="Pirin"/>
    <property type="match status" value="1"/>
</dbReference>
<dbReference type="AlphaFoldDB" id="A0A0H4VNU3"/>
<feature type="binding site" evidence="2">
    <location>
        <position position="58"/>
    </location>
    <ligand>
        <name>Fe cation</name>
        <dbReference type="ChEBI" id="CHEBI:24875"/>
    </ligand>
</feature>
<dbReference type="InterPro" id="IPR012093">
    <property type="entry name" value="Pirin"/>
</dbReference>
<evidence type="ECO:0000313" key="7">
    <source>
        <dbReference type="Proteomes" id="UP000036458"/>
    </source>
</evidence>
<dbReference type="STRING" id="1379910.TH63_17165"/>
<dbReference type="Pfam" id="PF17954">
    <property type="entry name" value="Pirin_C_2"/>
    <property type="match status" value="1"/>
</dbReference>
<proteinExistence type="inferred from homology"/>
<dbReference type="OrthoDB" id="321327at2"/>
<dbReference type="Pfam" id="PF02678">
    <property type="entry name" value="Pirin"/>
    <property type="match status" value="1"/>
</dbReference>
<dbReference type="PANTHER" id="PTHR43212">
    <property type="entry name" value="QUERCETIN 2,3-DIOXYGENASE"/>
    <property type="match status" value="1"/>
</dbReference>
<evidence type="ECO:0000256" key="3">
    <source>
        <dbReference type="RuleBase" id="RU003457"/>
    </source>
</evidence>
<feature type="binding site" evidence="2">
    <location>
        <position position="60"/>
    </location>
    <ligand>
        <name>Fe cation</name>
        <dbReference type="ChEBI" id="CHEBI:24875"/>
    </ligand>
</feature>
<feature type="domain" description="Quercetin 2,3-dioxygenase C-terminal cupin" evidence="5">
    <location>
        <begin position="147"/>
        <end position="231"/>
    </location>
</feature>
<dbReference type="InterPro" id="IPR014710">
    <property type="entry name" value="RmlC-like_jellyroll"/>
</dbReference>
<dbReference type="RefSeq" id="WP_048922030.1">
    <property type="nucleotide sequence ID" value="NZ_CP010777.1"/>
</dbReference>
<dbReference type="PANTHER" id="PTHR43212:SF3">
    <property type="entry name" value="QUERCETIN 2,3-DIOXYGENASE"/>
    <property type="match status" value="1"/>
</dbReference>
<dbReference type="InterPro" id="IPR011051">
    <property type="entry name" value="RmlC_Cupin_sf"/>
</dbReference>
<accession>A0A0H4VNU3</accession>
<gene>
    <name evidence="6" type="ORF">TH63_17165</name>
</gene>
<feature type="domain" description="Pirin N-terminal" evidence="4">
    <location>
        <begin position="14"/>
        <end position="119"/>
    </location>
</feature>
<comment type="similarity">
    <text evidence="1 3">Belongs to the pirin family.</text>
</comment>
<organism evidence="6 7">
    <name type="scientific">Rufibacter radiotolerans</name>
    <dbReference type="NCBI Taxonomy" id="1379910"/>
    <lineage>
        <taxon>Bacteria</taxon>
        <taxon>Pseudomonadati</taxon>
        <taxon>Bacteroidota</taxon>
        <taxon>Cytophagia</taxon>
        <taxon>Cytophagales</taxon>
        <taxon>Hymenobacteraceae</taxon>
        <taxon>Rufibacter</taxon>
    </lineage>
</organism>
<evidence type="ECO:0000256" key="2">
    <source>
        <dbReference type="PIRSR" id="PIRSR006232-1"/>
    </source>
</evidence>
<dbReference type="PATRIC" id="fig|1379910.4.peg.3740"/>
<dbReference type="Proteomes" id="UP000036458">
    <property type="component" value="Chromosome"/>
</dbReference>
<keyword evidence="2" id="KW-0408">Iron</keyword>
<comment type="cofactor">
    <cofactor evidence="2">
        <name>Fe cation</name>
        <dbReference type="ChEBI" id="CHEBI:24875"/>
    </cofactor>
    <text evidence="2">Binds 1 Fe cation per subunit.</text>
</comment>
<dbReference type="InterPro" id="IPR003829">
    <property type="entry name" value="Pirin_N_dom"/>
</dbReference>
<keyword evidence="2" id="KW-0479">Metal-binding</keyword>
<evidence type="ECO:0000313" key="6">
    <source>
        <dbReference type="EMBL" id="AKQ46978.1"/>
    </source>
</evidence>
<name>A0A0H4VNU3_9BACT</name>
<evidence type="ECO:0000259" key="4">
    <source>
        <dbReference type="Pfam" id="PF02678"/>
    </source>
</evidence>
<dbReference type="Gene3D" id="2.60.120.10">
    <property type="entry name" value="Jelly Rolls"/>
    <property type="match status" value="2"/>
</dbReference>
<dbReference type="KEGG" id="ruf:TH63_17165"/>
<reference evidence="6 7" key="1">
    <citation type="submission" date="2015-01" db="EMBL/GenBank/DDBJ databases">
        <title>Rufibacter sp./DG31D/ whole genome sequencing.</title>
        <authorList>
            <person name="Kim M.K."/>
            <person name="Srinivasan S."/>
            <person name="Lee J.-J."/>
        </authorList>
    </citation>
    <scope>NUCLEOTIDE SEQUENCE [LARGE SCALE GENOMIC DNA]</scope>
    <source>
        <strain evidence="6 7">DG31D</strain>
    </source>
</reference>